<dbReference type="InterPro" id="IPR036770">
    <property type="entry name" value="Ankyrin_rpt-contain_sf"/>
</dbReference>
<feature type="compositionally biased region" description="Acidic residues" evidence="4">
    <location>
        <begin position="675"/>
        <end position="712"/>
    </location>
</feature>
<feature type="compositionally biased region" description="Acidic residues" evidence="4">
    <location>
        <begin position="1811"/>
        <end position="1821"/>
    </location>
</feature>
<organism evidence="5 6">
    <name type="scientific">Hohenbuehelia grisea</name>
    <dbReference type="NCBI Taxonomy" id="104357"/>
    <lineage>
        <taxon>Eukaryota</taxon>
        <taxon>Fungi</taxon>
        <taxon>Dikarya</taxon>
        <taxon>Basidiomycota</taxon>
        <taxon>Agaricomycotina</taxon>
        <taxon>Agaricomycetes</taxon>
        <taxon>Agaricomycetidae</taxon>
        <taxon>Agaricales</taxon>
        <taxon>Pleurotineae</taxon>
        <taxon>Pleurotaceae</taxon>
        <taxon>Hohenbuehelia</taxon>
    </lineage>
</organism>
<evidence type="ECO:0000313" key="5">
    <source>
        <dbReference type="EMBL" id="KAL0948908.1"/>
    </source>
</evidence>
<evidence type="ECO:0008006" key="7">
    <source>
        <dbReference type="Google" id="ProtNLM"/>
    </source>
</evidence>
<name>A0ABR3J085_9AGAR</name>
<evidence type="ECO:0000256" key="3">
    <source>
        <dbReference type="PROSITE-ProRule" id="PRU00023"/>
    </source>
</evidence>
<dbReference type="PROSITE" id="PS50088">
    <property type="entry name" value="ANK_REPEAT"/>
    <property type="match status" value="4"/>
</dbReference>
<dbReference type="PROSITE" id="PS50297">
    <property type="entry name" value="ANK_REP_REGION"/>
    <property type="match status" value="4"/>
</dbReference>
<reference evidence="6" key="1">
    <citation type="submission" date="2024-06" db="EMBL/GenBank/DDBJ databases">
        <title>Multi-omics analyses provide insights into the biosynthesis of the anticancer antibiotic pleurotin in Hohenbuehelia grisea.</title>
        <authorList>
            <person name="Weaver J.A."/>
            <person name="Alberti F."/>
        </authorList>
    </citation>
    <scope>NUCLEOTIDE SEQUENCE [LARGE SCALE GENOMIC DNA]</scope>
    <source>
        <strain evidence="6">T-177</strain>
    </source>
</reference>
<keyword evidence="1" id="KW-0677">Repeat</keyword>
<comment type="caution">
    <text evidence="5">The sequence shown here is derived from an EMBL/GenBank/DDBJ whole genome shotgun (WGS) entry which is preliminary data.</text>
</comment>
<dbReference type="SUPFAM" id="SSF48403">
    <property type="entry name" value="Ankyrin repeat"/>
    <property type="match status" value="2"/>
</dbReference>
<feature type="compositionally biased region" description="Acidic residues" evidence="4">
    <location>
        <begin position="1216"/>
        <end position="1229"/>
    </location>
</feature>
<feature type="repeat" description="ANK" evidence="3">
    <location>
        <begin position="754"/>
        <end position="786"/>
    </location>
</feature>
<evidence type="ECO:0000256" key="1">
    <source>
        <dbReference type="ARBA" id="ARBA00022737"/>
    </source>
</evidence>
<dbReference type="PANTHER" id="PTHR24198:SF165">
    <property type="entry name" value="ANKYRIN REPEAT-CONTAINING PROTEIN-RELATED"/>
    <property type="match status" value="1"/>
</dbReference>
<feature type="region of interest" description="Disordered" evidence="4">
    <location>
        <begin position="1738"/>
        <end position="1763"/>
    </location>
</feature>
<accession>A0ABR3J085</accession>
<dbReference type="SMART" id="SM00248">
    <property type="entry name" value="ANK"/>
    <property type="match status" value="9"/>
</dbReference>
<feature type="compositionally biased region" description="Basic and acidic residues" evidence="4">
    <location>
        <begin position="640"/>
        <end position="674"/>
    </location>
</feature>
<feature type="region of interest" description="Disordered" evidence="4">
    <location>
        <begin position="640"/>
        <end position="738"/>
    </location>
</feature>
<proteinExistence type="predicted"/>
<protein>
    <recommendedName>
        <fullName evidence="7">Ankyrin repeat protein</fullName>
    </recommendedName>
</protein>
<dbReference type="EMBL" id="JASNQZ010000012">
    <property type="protein sequence ID" value="KAL0948908.1"/>
    <property type="molecule type" value="Genomic_DNA"/>
</dbReference>
<dbReference type="PANTHER" id="PTHR24198">
    <property type="entry name" value="ANKYRIN REPEAT AND PROTEIN KINASE DOMAIN-CONTAINING PROTEIN"/>
    <property type="match status" value="1"/>
</dbReference>
<feature type="region of interest" description="Disordered" evidence="4">
    <location>
        <begin position="1065"/>
        <end position="1094"/>
    </location>
</feature>
<feature type="region of interest" description="Disordered" evidence="4">
    <location>
        <begin position="1209"/>
        <end position="1229"/>
    </location>
</feature>
<feature type="region of interest" description="Disordered" evidence="4">
    <location>
        <begin position="1802"/>
        <end position="1822"/>
    </location>
</feature>
<gene>
    <name evidence="5" type="ORF">HGRIS_009017</name>
</gene>
<evidence type="ECO:0000256" key="4">
    <source>
        <dbReference type="SAM" id="MobiDB-lite"/>
    </source>
</evidence>
<feature type="compositionally biased region" description="Acidic residues" evidence="4">
    <location>
        <begin position="1742"/>
        <end position="1758"/>
    </location>
</feature>
<feature type="repeat" description="ANK" evidence="3">
    <location>
        <begin position="580"/>
        <end position="612"/>
    </location>
</feature>
<dbReference type="Pfam" id="PF12796">
    <property type="entry name" value="Ank_2"/>
    <property type="match status" value="2"/>
</dbReference>
<sequence>MPQTLEAQAFLDRIASLPPGPGVSLDAAVQPCLDDEAQLRKLFATDRGNARLSNPYVGLVDVFDAPQTIRTTRARVVHDEEDLIAKHTMPLTEKTRRKEGEACMVSTMEEFKANWSVFTEGSLSQLPLGENGWANVVAAGGSVLGCVAPLPDDAKVSKRATRKWYHNAKYPTSDVDLFLYGMTPEQAEVRINEIYEAVRDGVPWDVTCIRTKHTVSIHSQYPYRSIQIVLRLYASPAEIMAGFDVDAPCFAYDGRTVWANPRAIVASMRQSNTVDMTRRSPSYEVRLSKYASRGFEVYVPTLRRKDIDPTIYERAVARITGLARLLVLEKLADPDTRAAFMDARRVLRGRPNTAQNRWRHKKKYKGDLKQDLSISGLEMNDYDVASLHIPYGPGWDARRIDKLVYQTDLGMNSTFNPKNKNRRLHRHPAFFGTMQECLEDCCETCPDPIDDDEKALEKEELETYVKGRISFIAEDPGRQSMTGSFNPIDVGEWSDMAYVGETEKFFAAIAANDRAAVHAMIQEQEVLDAQALVNFEAKVKAKAEADAASQPPAVPEGQAAEYLEKPASLKKAYLNRRDHVGRTALHLAVMCKHEDIACDLIDAGARITARIVDGRTALHMAARLDLVAVVKKLLAKSHENKEEAIRSGKLERDEGEGDVKMGDVEAEADRVRDSSEDDWSSDENDGDVEMSEAEDEDDDEDGDGEDEDDDDEGGPKKKKADGDDVVLVGDNTNGIPDDEDDLDILNINEPDWDLAFTALHYAALFATIPVLDVLIASGADVHLATQARSYDASPLHPLSMTLIRSSEDPKYAAKVAERLLTAGATSSPADTEFHTLFMRAVEMNHVRLVETLLRHDKNTKQVIDFPWMPYGAIVFPVVSALCRGNYGMVAVLLAHGAKLTFTEEEVGKIKASLGNKSQQNHYYQNSNSTLMSLVNAPIETAIYQYDDIYQLLIILGADVNTWLRTFHTTDTPLFFRKTILDWVHSAKEAVEKRIDTLRSSPPPEDAADVDNWDTRFTQYLKSVDNYSTPTNSRAQEEVDREVSVLGEINDYILEAERFIVSRGGKTAQEMHPPPEHIPPASRATSEYPTDDTPEIPAQFARINSSSYPMCTNVHAHEVEPYRKLFEACYNGDNDEIERLCLPSKSSDTTDPPLQITAISFRDTRSWRSTYYSTLFAAILGRKWHTAKLIIAIASAQYKPDEAEAEFDTSGIHLDSDDSDSDSDASDDSDMTVDQKAFTFVDIATRPSSVECNVHPKKLLENLVNWVQKANGDIKYDTLRTGTMLQKAIEEGDAEAFVHIANLYKGLPEPLELPNLLAEIIRVDQPAILDEYIRRTGEGIDITDETNTDEGEVQATNDSDRVYLGLNVHGKKRADLARRNDPNAFHAQKSTVPLLWQAALARAKNIFEYLCTDKPLTAYNTFATSSSQERALKLRRVKNLETVLPEWLGWKIDSVGESPLTAAVFGKSLDIVKMIFKKSPSLASSSLKTPIKFIHWNVLTLAVYQKNEPPMIDFLLANGVSALPTEGMKWRNILHFCCRTGGNTVLLEHLLKVLPKDVVEAFLLQQTLEEAVTPLHLAIESANTRSVELILARMNKKGLLLRNMNGSTPLHEAVSRGLPKITKLVIDASPPEALFMENGVGETPFETAIAQDVINRSRGDSRAVRPSSLQMSQLPTTVGGGLLISTAAKLFKSSDRGPAVTELRSALDRLLSDGVLDPHGSLAKELLVFANRAETKLAMAKPDDDDDTSKEEDDPDATDVADRKQTLEYVKAAITLHEGPRRLVHLNDVQRVVKGSLPRYGEEVKKNKETSGDDGLEGEEEEEKWRSGSVVLIRIHHHVDGRW</sequence>
<dbReference type="Proteomes" id="UP001556367">
    <property type="component" value="Unassembled WGS sequence"/>
</dbReference>
<dbReference type="InterPro" id="IPR002110">
    <property type="entry name" value="Ankyrin_rpt"/>
</dbReference>
<keyword evidence="6" id="KW-1185">Reference proteome</keyword>
<feature type="repeat" description="ANK" evidence="3">
    <location>
        <begin position="1604"/>
        <end position="1626"/>
    </location>
</feature>
<evidence type="ECO:0000256" key="2">
    <source>
        <dbReference type="ARBA" id="ARBA00023043"/>
    </source>
</evidence>
<dbReference type="Gene3D" id="1.25.40.20">
    <property type="entry name" value="Ankyrin repeat-containing domain"/>
    <property type="match status" value="3"/>
</dbReference>
<evidence type="ECO:0000313" key="6">
    <source>
        <dbReference type="Proteomes" id="UP001556367"/>
    </source>
</evidence>
<keyword evidence="2 3" id="KW-0040">ANK repeat</keyword>
<feature type="repeat" description="ANK" evidence="3">
    <location>
        <begin position="613"/>
        <end position="634"/>
    </location>
</feature>